<dbReference type="GO" id="GO:0071949">
    <property type="term" value="F:FAD binding"/>
    <property type="evidence" value="ECO:0007669"/>
    <property type="project" value="InterPro"/>
</dbReference>
<feature type="signal peptide" evidence="3">
    <location>
        <begin position="1"/>
        <end position="20"/>
    </location>
</feature>
<dbReference type="Pfam" id="PF01565">
    <property type="entry name" value="FAD_binding_4"/>
    <property type="match status" value="1"/>
</dbReference>
<protein>
    <submittedName>
        <fullName evidence="5">FAD-binding domain-containing protein</fullName>
    </submittedName>
</protein>
<name>A0A9P4JUE4_9PLEO</name>
<gene>
    <name evidence="5" type="ORF">GQ43DRAFT_385656</name>
</gene>
<dbReference type="InterPro" id="IPR050432">
    <property type="entry name" value="FAD-linked_Oxidoreductases_BP"/>
</dbReference>
<dbReference type="PANTHER" id="PTHR13878:SF91">
    <property type="entry name" value="FAD BINDING DOMAIN PROTEIN (AFU_ORTHOLOGUE AFUA_6G12070)-RELATED"/>
    <property type="match status" value="1"/>
</dbReference>
<dbReference type="InterPro" id="IPR016166">
    <property type="entry name" value="FAD-bd_PCMH"/>
</dbReference>
<dbReference type="PROSITE" id="PS51387">
    <property type="entry name" value="FAD_PCMH"/>
    <property type="match status" value="1"/>
</dbReference>
<keyword evidence="3" id="KW-0732">Signal</keyword>
<dbReference type="InterPro" id="IPR036318">
    <property type="entry name" value="FAD-bd_PCMH-like_sf"/>
</dbReference>
<dbReference type="InterPro" id="IPR006094">
    <property type="entry name" value="Oxid_FAD_bind_N"/>
</dbReference>
<comment type="caution">
    <text evidence="5">The sequence shown here is derived from an EMBL/GenBank/DDBJ whole genome shotgun (WGS) entry which is preliminary data.</text>
</comment>
<evidence type="ECO:0000256" key="1">
    <source>
        <dbReference type="ARBA" id="ARBA00005466"/>
    </source>
</evidence>
<dbReference type="GO" id="GO:0016491">
    <property type="term" value="F:oxidoreductase activity"/>
    <property type="evidence" value="ECO:0007669"/>
    <property type="project" value="UniProtKB-KW"/>
</dbReference>
<evidence type="ECO:0000256" key="3">
    <source>
        <dbReference type="SAM" id="SignalP"/>
    </source>
</evidence>
<dbReference type="InterPro" id="IPR012951">
    <property type="entry name" value="BBE"/>
</dbReference>
<accession>A0A9P4JUE4</accession>
<dbReference type="InterPro" id="IPR016169">
    <property type="entry name" value="FAD-bd_PCMH_sub2"/>
</dbReference>
<dbReference type="OrthoDB" id="9983560at2759"/>
<sequence length="596" mass="66129">MIGMHVLTLAVHLLLSRASAAVVDLNIQQPLADKNHNQVTLYSQALKKLRDSVGARLMIASPVGKPCYTKPDAANPDLCDEVEALKTNDSWISRQAGGYFYGNWASCQSTGETCALPVDSSSHDVIPANSTCYKGSVPDYVVAVDSTEHIKAVFTFARDTQTPLVIKNTGHDWKGRSGGQDSLAIWTHHLRTPKVPIRLEKDFTPHGCSAKEYNDTVFHFGPGETWAGAYEFAENNNLAVLGGTCGTVGIAGWLSGGGHSPLTPVYGMGVDNVREVEIVTPQGDTMVVNECRNSDLFFAVRGGGGGTFGVVTKITYKSVPKFSVQTFRAAFNATDRGLTRNDVRQFFDILTSSALKWSTRGWGGYIKTDGSGIELINPRSTPLDAQSDLAPFSTWLQEKGFKIEFQAEDSWYSYFVKHLQPTSTHVGAWSAAVASRLVLPQLFDNNHRNNLIDILLDLQETGLHIWIMLVTPSTFPHTTTSSLHPSWKSAIWSIRINDRWDQFYEAGKPDLNRKHFEHVHKAMNNLREITPDAGVSINEADIWETNYEAAFWGEKNHLKLVAIKRQVDPENLLSNHMAVGWDDNADRYRCYPKKEI</sequence>
<keyword evidence="6" id="KW-1185">Reference proteome</keyword>
<dbReference type="EMBL" id="ML993854">
    <property type="protein sequence ID" value="KAF2205502.1"/>
    <property type="molecule type" value="Genomic_DNA"/>
</dbReference>
<organism evidence="5 6">
    <name type="scientific">Delitschia confertaspora ATCC 74209</name>
    <dbReference type="NCBI Taxonomy" id="1513339"/>
    <lineage>
        <taxon>Eukaryota</taxon>
        <taxon>Fungi</taxon>
        <taxon>Dikarya</taxon>
        <taxon>Ascomycota</taxon>
        <taxon>Pezizomycotina</taxon>
        <taxon>Dothideomycetes</taxon>
        <taxon>Pleosporomycetidae</taxon>
        <taxon>Pleosporales</taxon>
        <taxon>Delitschiaceae</taxon>
        <taxon>Delitschia</taxon>
    </lineage>
</organism>
<comment type="similarity">
    <text evidence="1">Belongs to the oxygen-dependent FAD-linked oxidoreductase family.</text>
</comment>
<evidence type="ECO:0000313" key="6">
    <source>
        <dbReference type="Proteomes" id="UP000799536"/>
    </source>
</evidence>
<evidence type="ECO:0000313" key="5">
    <source>
        <dbReference type="EMBL" id="KAF2205502.1"/>
    </source>
</evidence>
<dbReference type="AlphaFoldDB" id="A0A9P4JUE4"/>
<dbReference type="Gene3D" id="3.30.465.10">
    <property type="match status" value="1"/>
</dbReference>
<dbReference type="PANTHER" id="PTHR13878">
    <property type="entry name" value="GULONOLACTONE OXIDASE"/>
    <property type="match status" value="1"/>
</dbReference>
<keyword evidence="2" id="KW-0560">Oxidoreductase</keyword>
<dbReference type="SUPFAM" id="SSF56176">
    <property type="entry name" value="FAD-binding/transporter-associated domain-like"/>
    <property type="match status" value="1"/>
</dbReference>
<dbReference type="Proteomes" id="UP000799536">
    <property type="component" value="Unassembled WGS sequence"/>
</dbReference>
<feature type="chain" id="PRO_5040157359" evidence="3">
    <location>
        <begin position="21"/>
        <end position="596"/>
    </location>
</feature>
<proteinExistence type="inferred from homology"/>
<dbReference type="Pfam" id="PF08031">
    <property type="entry name" value="BBE"/>
    <property type="match status" value="1"/>
</dbReference>
<evidence type="ECO:0000259" key="4">
    <source>
        <dbReference type="PROSITE" id="PS51387"/>
    </source>
</evidence>
<evidence type="ECO:0000256" key="2">
    <source>
        <dbReference type="ARBA" id="ARBA00023002"/>
    </source>
</evidence>
<feature type="domain" description="FAD-binding PCMH-type" evidence="4">
    <location>
        <begin position="134"/>
        <end position="321"/>
    </location>
</feature>
<reference evidence="5" key="1">
    <citation type="journal article" date="2020" name="Stud. Mycol.">
        <title>101 Dothideomycetes genomes: a test case for predicting lifestyles and emergence of pathogens.</title>
        <authorList>
            <person name="Haridas S."/>
            <person name="Albert R."/>
            <person name="Binder M."/>
            <person name="Bloem J."/>
            <person name="Labutti K."/>
            <person name="Salamov A."/>
            <person name="Andreopoulos B."/>
            <person name="Baker S."/>
            <person name="Barry K."/>
            <person name="Bills G."/>
            <person name="Bluhm B."/>
            <person name="Cannon C."/>
            <person name="Castanera R."/>
            <person name="Culley D."/>
            <person name="Daum C."/>
            <person name="Ezra D."/>
            <person name="Gonzalez J."/>
            <person name="Henrissat B."/>
            <person name="Kuo A."/>
            <person name="Liang C."/>
            <person name="Lipzen A."/>
            <person name="Lutzoni F."/>
            <person name="Magnuson J."/>
            <person name="Mondo S."/>
            <person name="Nolan M."/>
            <person name="Ohm R."/>
            <person name="Pangilinan J."/>
            <person name="Park H.-J."/>
            <person name="Ramirez L."/>
            <person name="Alfaro M."/>
            <person name="Sun H."/>
            <person name="Tritt A."/>
            <person name="Yoshinaga Y."/>
            <person name="Zwiers L.-H."/>
            <person name="Turgeon B."/>
            <person name="Goodwin S."/>
            <person name="Spatafora J."/>
            <person name="Crous P."/>
            <person name="Grigoriev I."/>
        </authorList>
    </citation>
    <scope>NUCLEOTIDE SEQUENCE</scope>
    <source>
        <strain evidence="5">ATCC 74209</strain>
    </source>
</reference>